<comment type="subunit">
    <text evidence="9">Forms a cyclic heterotetrameric complex composed of two molecules of XerC and two molecules of XerD.</text>
</comment>
<keyword evidence="5 9" id="KW-0229">DNA integration</keyword>
<comment type="caution">
    <text evidence="13">The sequence shown here is derived from an EMBL/GenBank/DDBJ whole genome shotgun (WGS) entry which is preliminary data.</text>
</comment>
<sequence length="333" mass="36074">MPHRPSRSDTPETEPIGPLMAQPDYRGAVRVWLDGLADRRRLARRTLEAYGRDLRQFTMFLRDHLGGPPSLGDFRALSPTDIRAYLAARRRDGLSGPSLSRALAAIRSFSRHVEKHTGSTTSALTVVRGPKRRHRLPRALSAEAARRVVERDELDRVADQPWIAARDAAVFALLYGCGLRISEALGLTRGEAPAAGGARTLRITGKGGKTRLVPVLPEVADAVAVYLAACPFVLAPDGPLFVGARGGPLNPRIVQRRMAQLRSALGLPDGATPHALRHSFATHLLNAGSDLRTIQELLGHASLSTTQVYTAVDESRLLEAYRAAHPRAAVTTS</sequence>
<dbReference type="GO" id="GO:0009037">
    <property type="term" value="F:tyrosine-based site-specific recombinase activity"/>
    <property type="evidence" value="ECO:0007669"/>
    <property type="project" value="UniProtKB-UniRule"/>
</dbReference>
<evidence type="ECO:0000256" key="2">
    <source>
        <dbReference type="ARBA" id="ARBA00022490"/>
    </source>
</evidence>
<evidence type="ECO:0000256" key="9">
    <source>
        <dbReference type="HAMAP-Rule" id="MF_01808"/>
    </source>
</evidence>
<dbReference type="InterPro" id="IPR044068">
    <property type="entry name" value="CB"/>
</dbReference>
<feature type="active site" evidence="9">
    <location>
        <position position="180"/>
    </location>
</feature>
<evidence type="ECO:0000256" key="10">
    <source>
        <dbReference type="SAM" id="MobiDB-lite"/>
    </source>
</evidence>
<dbReference type="EMBL" id="SMAK01000003">
    <property type="protein sequence ID" value="TCT11804.1"/>
    <property type="molecule type" value="Genomic_DNA"/>
</dbReference>
<keyword evidence="3 9" id="KW-0132">Cell division</keyword>
<evidence type="ECO:0000256" key="7">
    <source>
        <dbReference type="ARBA" id="ARBA00023172"/>
    </source>
</evidence>
<dbReference type="CDD" id="cd00798">
    <property type="entry name" value="INT_XerDC_C"/>
    <property type="match status" value="1"/>
</dbReference>
<keyword evidence="6 9" id="KW-0238">DNA-binding</keyword>
<evidence type="ECO:0000256" key="6">
    <source>
        <dbReference type="ARBA" id="ARBA00023125"/>
    </source>
</evidence>
<dbReference type="GO" id="GO:0051301">
    <property type="term" value="P:cell division"/>
    <property type="evidence" value="ECO:0007669"/>
    <property type="project" value="UniProtKB-KW"/>
</dbReference>
<evidence type="ECO:0000313" key="13">
    <source>
        <dbReference type="EMBL" id="TCT11804.1"/>
    </source>
</evidence>
<feature type="domain" description="Core-binding (CB)" evidence="12">
    <location>
        <begin position="23"/>
        <end position="114"/>
    </location>
</feature>
<dbReference type="SUPFAM" id="SSF47823">
    <property type="entry name" value="lambda integrase-like, N-terminal domain"/>
    <property type="match status" value="1"/>
</dbReference>
<dbReference type="InterPro" id="IPR010998">
    <property type="entry name" value="Integrase_recombinase_N"/>
</dbReference>
<dbReference type="Proteomes" id="UP000295678">
    <property type="component" value="Unassembled WGS sequence"/>
</dbReference>
<accession>A0A4R3MDG9</accession>
<proteinExistence type="inferred from homology"/>
<keyword evidence="14" id="KW-1185">Reference proteome</keyword>
<feature type="active site" evidence="9">
    <location>
        <position position="300"/>
    </location>
</feature>
<dbReference type="InterPro" id="IPR050090">
    <property type="entry name" value="Tyrosine_recombinase_XerCD"/>
</dbReference>
<evidence type="ECO:0000256" key="8">
    <source>
        <dbReference type="ARBA" id="ARBA00023306"/>
    </source>
</evidence>
<feature type="region of interest" description="Disordered" evidence="10">
    <location>
        <begin position="1"/>
        <end position="21"/>
    </location>
</feature>
<dbReference type="InterPro" id="IPR011010">
    <property type="entry name" value="DNA_brk_join_enz"/>
</dbReference>
<dbReference type="Pfam" id="PF02899">
    <property type="entry name" value="Phage_int_SAM_1"/>
    <property type="match status" value="1"/>
</dbReference>
<feature type="active site" evidence="9">
    <location>
        <position position="274"/>
    </location>
</feature>
<feature type="active site" description="O-(3'-phospho-DNA)-tyrosine intermediate" evidence="9">
    <location>
        <position position="309"/>
    </location>
</feature>
<evidence type="ECO:0000256" key="4">
    <source>
        <dbReference type="ARBA" id="ARBA00022829"/>
    </source>
</evidence>
<dbReference type="SUPFAM" id="SSF56349">
    <property type="entry name" value="DNA breaking-rejoining enzymes"/>
    <property type="match status" value="1"/>
</dbReference>
<dbReference type="Gene3D" id="1.10.443.10">
    <property type="entry name" value="Intergrase catalytic core"/>
    <property type="match status" value="1"/>
</dbReference>
<evidence type="ECO:0000259" key="12">
    <source>
        <dbReference type="PROSITE" id="PS51900"/>
    </source>
</evidence>
<dbReference type="GO" id="GO:0003677">
    <property type="term" value="F:DNA binding"/>
    <property type="evidence" value="ECO:0007669"/>
    <property type="project" value="UniProtKB-UniRule"/>
</dbReference>
<evidence type="ECO:0000256" key="5">
    <source>
        <dbReference type="ARBA" id="ARBA00022908"/>
    </source>
</evidence>
<evidence type="ECO:0000259" key="11">
    <source>
        <dbReference type="PROSITE" id="PS51898"/>
    </source>
</evidence>
<reference evidence="13 14" key="1">
    <citation type="submission" date="2019-03" db="EMBL/GenBank/DDBJ databases">
        <title>Genomic Encyclopedia of Type Strains, Phase IV (KMG-IV): sequencing the most valuable type-strain genomes for metagenomic binning, comparative biology and taxonomic classification.</title>
        <authorList>
            <person name="Goeker M."/>
        </authorList>
    </citation>
    <scope>NUCLEOTIDE SEQUENCE [LARGE SCALE GENOMIC DNA]</scope>
    <source>
        <strain evidence="13 14">DSM 19345</strain>
    </source>
</reference>
<feature type="domain" description="Tyr recombinase" evidence="11">
    <location>
        <begin position="135"/>
        <end position="322"/>
    </location>
</feature>
<comment type="subcellular location">
    <subcellularLocation>
        <location evidence="1 9">Cytoplasm</location>
    </subcellularLocation>
</comment>
<feature type="active site" evidence="9">
    <location>
        <position position="277"/>
    </location>
</feature>
<keyword evidence="7 9" id="KW-0233">DNA recombination</keyword>
<keyword evidence="4 9" id="KW-0159">Chromosome partition</keyword>
<evidence type="ECO:0000256" key="1">
    <source>
        <dbReference type="ARBA" id="ARBA00004496"/>
    </source>
</evidence>
<keyword evidence="8 9" id="KW-0131">Cell cycle</keyword>
<comment type="function">
    <text evidence="9">Site-specific tyrosine recombinase, which acts by catalyzing the cutting and rejoining of the recombining DNA molecules. The XerC-XerD complex is essential to convert dimers of the bacterial chromosome into monomers to permit their segregation at cell division. It also contributes to the segregational stability of plasmids.</text>
</comment>
<dbReference type="InterPro" id="IPR004107">
    <property type="entry name" value="Integrase_SAM-like_N"/>
</dbReference>
<dbReference type="PROSITE" id="PS51898">
    <property type="entry name" value="TYR_RECOMBINASE"/>
    <property type="match status" value="1"/>
</dbReference>
<dbReference type="PROSITE" id="PS51900">
    <property type="entry name" value="CB"/>
    <property type="match status" value="1"/>
</dbReference>
<dbReference type="InterPro" id="IPR002104">
    <property type="entry name" value="Integrase_catalytic"/>
</dbReference>
<dbReference type="PANTHER" id="PTHR30349">
    <property type="entry name" value="PHAGE INTEGRASE-RELATED"/>
    <property type="match status" value="1"/>
</dbReference>
<evidence type="ECO:0000313" key="14">
    <source>
        <dbReference type="Proteomes" id="UP000295678"/>
    </source>
</evidence>
<dbReference type="Pfam" id="PF00589">
    <property type="entry name" value="Phage_integrase"/>
    <property type="match status" value="1"/>
</dbReference>
<name>A0A4R3MDG9_9HYPH</name>
<dbReference type="GO" id="GO:0006313">
    <property type="term" value="P:DNA transposition"/>
    <property type="evidence" value="ECO:0007669"/>
    <property type="project" value="UniProtKB-UniRule"/>
</dbReference>
<feature type="compositionally biased region" description="Basic and acidic residues" evidence="10">
    <location>
        <begin position="1"/>
        <end position="10"/>
    </location>
</feature>
<dbReference type="PANTHER" id="PTHR30349:SF90">
    <property type="entry name" value="TYROSINE RECOMBINASE XERD"/>
    <property type="match status" value="1"/>
</dbReference>
<evidence type="ECO:0000256" key="3">
    <source>
        <dbReference type="ARBA" id="ARBA00022618"/>
    </source>
</evidence>
<dbReference type="GO" id="GO:0007059">
    <property type="term" value="P:chromosome segregation"/>
    <property type="evidence" value="ECO:0007669"/>
    <property type="project" value="UniProtKB-UniRule"/>
</dbReference>
<dbReference type="GO" id="GO:0005737">
    <property type="term" value="C:cytoplasm"/>
    <property type="evidence" value="ECO:0007669"/>
    <property type="project" value="UniProtKB-SubCell"/>
</dbReference>
<organism evidence="13 14">
    <name type="scientific">Tepidamorphus gemmatus</name>
    <dbReference type="NCBI Taxonomy" id="747076"/>
    <lineage>
        <taxon>Bacteria</taxon>
        <taxon>Pseudomonadati</taxon>
        <taxon>Pseudomonadota</taxon>
        <taxon>Alphaproteobacteria</taxon>
        <taxon>Hyphomicrobiales</taxon>
        <taxon>Tepidamorphaceae</taxon>
        <taxon>Tepidamorphus</taxon>
    </lineage>
</organism>
<dbReference type="Gene3D" id="1.10.150.130">
    <property type="match status" value="1"/>
</dbReference>
<comment type="similarity">
    <text evidence="9">Belongs to the 'phage' integrase family. XerC subfamily.</text>
</comment>
<feature type="active site" evidence="9">
    <location>
        <position position="206"/>
    </location>
</feature>
<dbReference type="InterPro" id="IPR023009">
    <property type="entry name" value="Tyrosine_recombinase_XerC/XerD"/>
</dbReference>
<protein>
    <recommendedName>
        <fullName evidence="9">Tyrosine recombinase XerC</fullName>
    </recommendedName>
</protein>
<dbReference type="RefSeq" id="WP_281048277.1">
    <property type="nucleotide sequence ID" value="NZ_SMAK01000003.1"/>
</dbReference>
<keyword evidence="2 9" id="KW-0963">Cytoplasm</keyword>
<gene>
    <name evidence="9" type="primary">xerC</name>
    <name evidence="13" type="ORF">EDC22_103116</name>
</gene>
<dbReference type="InterPro" id="IPR013762">
    <property type="entry name" value="Integrase-like_cat_sf"/>
</dbReference>
<dbReference type="HAMAP" id="MF_01808">
    <property type="entry name" value="Recomb_XerC_XerD"/>
    <property type="match status" value="1"/>
</dbReference>
<dbReference type="AlphaFoldDB" id="A0A4R3MDG9"/>